<dbReference type="PANTHER" id="PTHR11092">
    <property type="entry name" value="SUGAR NUCLEOTIDE EPIMERASE RELATED"/>
    <property type="match status" value="1"/>
</dbReference>
<dbReference type="AlphaFoldDB" id="A0A3N0GQH9"/>
<dbReference type="OrthoDB" id="9801773at2"/>
<name>A0A3N0GQH9_9ACTN</name>
<comment type="similarity">
    <text evidence="1">Belongs to the NAD(P)-dependent epimerase/dehydratase family. SDR39U1 subfamily.</text>
</comment>
<evidence type="ECO:0000313" key="5">
    <source>
        <dbReference type="Proteomes" id="UP000279994"/>
    </source>
</evidence>
<gene>
    <name evidence="4" type="ORF">EFL26_14150</name>
</gene>
<dbReference type="Proteomes" id="UP000279994">
    <property type="component" value="Unassembled WGS sequence"/>
</dbReference>
<evidence type="ECO:0000259" key="3">
    <source>
        <dbReference type="Pfam" id="PF08338"/>
    </source>
</evidence>
<protein>
    <submittedName>
        <fullName evidence="4">TIGR01777 family protein</fullName>
    </submittedName>
</protein>
<dbReference type="SUPFAM" id="SSF51735">
    <property type="entry name" value="NAD(P)-binding Rossmann-fold domains"/>
    <property type="match status" value="1"/>
</dbReference>
<proteinExistence type="inferred from homology"/>
<organism evidence="4 5">
    <name type="scientific">Nocardioides pocheonensis</name>
    <dbReference type="NCBI Taxonomy" id="661485"/>
    <lineage>
        <taxon>Bacteria</taxon>
        <taxon>Bacillati</taxon>
        <taxon>Actinomycetota</taxon>
        <taxon>Actinomycetes</taxon>
        <taxon>Propionibacteriales</taxon>
        <taxon>Nocardioidaceae</taxon>
        <taxon>Nocardioides</taxon>
    </lineage>
</organism>
<accession>A0A3N0GQH9</accession>
<dbReference type="InterPro" id="IPR001509">
    <property type="entry name" value="Epimerase_deHydtase"/>
</dbReference>
<dbReference type="PANTHER" id="PTHR11092:SF0">
    <property type="entry name" value="EPIMERASE FAMILY PROTEIN SDR39U1"/>
    <property type="match status" value="1"/>
</dbReference>
<dbReference type="Pfam" id="PF08338">
    <property type="entry name" value="DUF1731"/>
    <property type="match status" value="1"/>
</dbReference>
<comment type="caution">
    <text evidence="4">The sequence shown here is derived from an EMBL/GenBank/DDBJ whole genome shotgun (WGS) entry which is preliminary data.</text>
</comment>
<reference evidence="4 5" key="1">
    <citation type="submission" date="2018-11" db="EMBL/GenBank/DDBJ databases">
        <authorList>
            <person name="Li F."/>
        </authorList>
    </citation>
    <scope>NUCLEOTIDE SEQUENCE [LARGE SCALE GENOMIC DNA]</scope>
    <source>
        <strain evidence="4 5">Gsoil 818</strain>
    </source>
</reference>
<dbReference type="RefSeq" id="WP_123223480.1">
    <property type="nucleotide sequence ID" value="NZ_RJSF01000040.1"/>
</dbReference>
<dbReference type="Gene3D" id="3.40.50.720">
    <property type="entry name" value="NAD(P)-binding Rossmann-like Domain"/>
    <property type="match status" value="1"/>
</dbReference>
<dbReference type="Pfam" id="PF01370">
    <property type="entry name" value="Epimerase"/>
    <property type="match status" value="1"/>
</dbReference>
<feature type="domain" description="NAD-dependent epimerase/dehydratase" evidence="2">
    <location>
        <begin position="4"/>
        <end position="211"/>
    </location>
</feature>
<dbReference type="InterPro" id="IPR013549">
    <property type="entry name" value="DUF1731"/>
</dbReference>
<evidence type="ECO:0000313" key="4">
    <source>
        <dbReference type="EMBL" id="RNM14418.1"/>
    </source>
</evidence>
<keyword evidence="5" id="KW-1185">Reference proteome</keyword>
<dbReference type="EMBL" id="RJSF01000040">
    <property type="protein sequence ID" value="RNM14418.1"/>
    <property type="molecule type" value="Genomic_DNA"/>
</dbReference>
<sequence length="297" mass="31106">MRFLVAGASGFLGSRLRASLLAGGHDVTALVRRAPGPGQAQWDPYSGDLDPALVEQADVVVNLAGSPTLGNPHSRRWAEALRSSRVTTTRVLAEAIAASSRRPAFLAGNGISFYGDHGAEPVTESIDTRGDAFLTAVTIAWQAAAQPAVDAGARVCILRTAPVMDRASAPLRQQLLQFKAGLGGRLGDGRQYLPMISLRDWLGAVTFVAEHDDIAGPVNLCCPQAPTNAEFTTELARLVHRPAVLRVPAAVLRPAAGRMAPELLGSVRAVPQVLIDAGFRFADPTVAGVLASATARG</sequence>
<dbReference type="NCBIfam" id="TIGR01777">
    <property type="entry name" value="yfcH"/>
    <property type="match status" value="1"/>
</dbReference>
<dbReference type="InterPro" id="IPR010099">
    <property type="entry name" value="SDR39U1"/>
</dbReference>
<feature type="domain" description="DUF1731" evidence="3">
    <location>
        <begin position="247"/>
        <end position="291"/>
    </location>
</feature>
<dbReference type="InterPro" id="IPR036291">
    <property type="entry name" value="NAD(P)-bd_dom_sf"/>
</dbReference>
<evidence type="ECO:0000256" key="1">
    <source>
        <dbReference type="ARBA" id="ARBA00009353"/>
    </source>
</evidence>
<evidence type="ECO:0000259" key="2">
    <source>
        <dbReference type="Pfam" id="PF01370"/>
    </source>
</evidence>